<dbReference type="AlphaFoldDB" id="A0A7W5V6Q9"/>
<evidence type="ECO:0000313" key="3">
    <source>
        <dbReference type="Proteomes" id="UP000579945"/>
    </source>
</evidence>
<protein>
    <submittedName>
        <fullName evidence="2">Uncharacterized protein</fullName>
    </submittedName>
</protein>
<dbReference type="EMBL" id="JACIBV010000001">
    <property type="protein sequence ID" value="MBB3726055.1"/>
    <property type="molecule type" value="Genomic_DNA"/>
</dbReference>
<comment type="caution">
    <text evidence="2">The sequence shown here is derived from an EMBL/GenBank/DDBJ whole genome shotgun (WGS) entry which is preliminary data.</text>
</comment>
<feature type="region of interest" description="Disordered" evidence="1">
    <location>
        <begin position="1"/>
        <end position="35"/>
    </location>
</feature>
<reference evidence="2 3" key="1">
    <citation type="submission" date="2020-08" db="EMBL/GenBank/DDBJ databases">
        <title>Sequencing the genomes of 1000 actinobacteria strains.</title>
        <authorList>
            <person name="Klenk H.-P."/>
        </authorList>
    </citation>
    <scope>NUCLEOTIDE SEQUENCE [LARGE SCALE GENOMIC DNA]</scope>
    <source>
        <strain evidence="2 3">DSM 44320</strain>
    </source>
</reference>
<gene>
    <name evidence="2" type="ORF">FHR33_001915</name>
</gene>
<organism evidence="2 3">
    <name type="scientific">Nonomuraea dietziae</name>
    <dbReference type="NCBI Taxonomy" id="65515"/>
    <lineage>
        <taxon>Bacteria</taxon>
        <taxon>Bacillati</taxon>
        <taxon>Actinomycetota</taxon>
        <taxon>Actinomycetes</taxon>
        <taxon>Streptosporangiales</taxon>
        <taxon>Streptosporangiaceae</taxon>
        <taxon>Nonomuraea</taxon>
    </lineage>
</organism>
<accession>A0A7W5V6Q9</accession>
<keyword evidence="3" id="KW-1185">Reference proteome</keyword>
<dbReference type="Proteomes" id="UP000579945">
    <property type="component" value="Unassembled WGS sequence"/>
</dbReference>
<evidence type="ECO:0000256" key="1">
    <source>
        <dbReference type="SAM" id="MobiDB-lite"/>
    </source>
</evidence>
<evidence type="ECO:0000313" key="2">
    <source>
        <dbReference type="EMBL" id="MBB3726055.1"/>
    </source>
</evidence>
<name>A0A7W5V6Q9_9ACTN</name>
<sequence>MTAALLRSAASSDAAISRGEDRPGGVVESTLTRLR</sequence>
<proteinExistence type="predicted"/>
<feature type="compositionally biased region" description="Low complexity" evidence="1">
    <location>
        <begin position="1"/>
        <end position="17"/>
    </location>
</feature>